<gene>
    <name evidence="2" type="ORF">MMF94_42300</name>
</gene>
<comment type="caution">
    <text evidence="2">The sequence shown here is derived from an EMBL/GenBank/DDBJ whole genome shotgun (WGS) entry which is preliminary data.</text>
</comment>
<protein>
    <recommendedName>
        <fullName evidence="4">AMP-binding enzyme C-terminal domain-containing protein</fullName>
    </recommendedName>
</protein>
<proteinExistence type="predicted"/>
<accession>A0ABS9TVC8</accession>
<evidence type="ECO:0000313" key="2">
    <source>
        <dbReference type="EMBL" id="MCH6172348.1"/>
    </source>
</evidence>
<feature type="region of interest" description="Disordered" evidence="1">
    <location>
        <begin position="54"/>
        <end position="81"/>
    </location>
</feature>
<evidence type="ECO:0000313" key="3">
    <source>
        <dbReference type="Proteomes" id="UP001299970"/>
    </source>
</evidence>
<dbReference type="Proteomes" id="UP001299970">
    <property type="component" value="Unassembled WGS sequence"/>
</dbReference>
<dbReference type="SUPFAM" id="SSF56801">
    <property type="entry name" value="Acetyl-CoA synthetase-like"/>
    <property type="match status" value="1"/>
</dbReference>
<name>A0ABS9TVC8_9PSEU</name>
<dbReference type="EMBL" id="JAKXMK010000067">
    <property type="protein sequence ID" value="MCH6172348.1"/>
    <property type="molecule type" value="Genomic_DNA"/>
</dbReference>
<dbReference type="Gene3D" id="3.30.300.30">
    <property type="match status" value="1"/>
</dbReference>
<feature type="compositionally biased region" description="Basic and acidic residues" evidence="1">
    <location>
        <begin position="60"/>
        <end position="81"/>
    </location>
</feature>
<dbReference type="InterPro" id="IPR045851">
    <property type="entry name" value="AMP-bd_C_sf"/>
</dbReference>
<reference evidence="2 3" key="1">
    <citation type="submission" date="2022-03" db="EMBL/GenBank/DDBJ databases">
        <title>Pseudonocardia alaer sp. nov., a novel actinomycete isolated from reed forest soil.</title>
        <authorList>
            <person name="Wang L."/>
        </authorList>
    </citation>
    <scope>NUCLEOTIDE SEQUENCE [LARGE SCALE GENOMIC DNA]</scope>
    <source>
        <strain evidence="2 3">Y-16303</strain>
    </source>
</reference>
<evidence type="ECO:0008006" key="4">
    <source>
        <dbReference type="Google" id="ProtNLM"/>
    </source>
</evidence>
<organism evidence="2 3">
    <name type="scientific">Pseudonocardia alaniniphila</name>
    <dbReference type="NCBI Taxonomy" id="75291"/>
    <lineage>
        <taxon>Bacteria</taxon>
        <taxon>Bacillati</taxon>
        <taxon>Actinomycetota</taxon>
        <taxon>Actinomycetes</taxon>
        <taxon>Pseudonocardiales</taxon>
        <taxon>Pseudonocardiaceae</taxon>
        <taxon>Pseudonocardia</taxon>
    </lineage>
</organism>
<dbReference type="RefSeq" id="WP_241043152.1">
    <property type="nucleotide sequence ID" value="NZ_BAAAJF010000054.1"/>
</dbReference>
<evidence type="ECO:0000256" key="1">
    <source>
        <dbReference type="SAM" id="MobiDB-lite"/>
    </source>
</evidence>
<keyword evidence="3" id="KW-1185">Reference proteome</keyword>
<sequence>MDYPDGDGDGDGGELACAVLASHDTPPTLDDIRTYLDQRGMTQWYQPSRVEDVPALPRNESGKNNKDLLRRGLRGEAKLAT</sequence>